<dbReference type="GO" id="GO:0003700">
    <property type="term" value="F:DNA-binding transcription factor activity"/>
    <property type="evidence" value="ECO:0007669"/>
    <property type="project" value="TreeGrafter"/>
</dbReference>
<evidence type="ECO:0000313" key="8">
    <source>
        <dbReference type="Proteomes" id="UP000608530"/>
    </source>
</evidence>
<evidence type="ECO:0000256" key="5">
    <source>
        <dbReference type="PROSITE-ProRule" id="PRU00335"/>
    </source>
</evidence>
<organism evidence="7 8">
    <name type="scientific">Leucobacter chromiisoli</name>
    <dbReference type="NCBI Taxonomy" id="2796471"/>
    <lineage>
        <taxon>Bacteria</taxon>
        <taxon>Bacillati</taxon>
        <taxon>Actinomycetota</taxon>
        <taxon>Actinomycetes</taxon>
        <taxon>Micrococcales</taxon>
        <taxon>Microbacteriaceae</taxon>
        <taxon>Leucobacter</taxon>
    </lineage>
</organism>
<name>A0A934Q860_9MICO</name>
<proteinExistence type="predicted"/>
<evidence type="ECO:0000256" key="1">
    <source>
        <dbReference type="ARBA" id="ARBA00022491"/>
    </source>
</evidence>
<evidence type="ECO:0000313" key="7">
    <source>
        <dbReference type="EMBL" id="MBK0420014.1"/>
    </source>
</evidence>
<dbReference type="InterPro" id="IPR050109">
    <property type="entry name" value="HTH-type_TetR-like_transc_reg"/>
</dbReference>
<keyword evidence="2" id="KW-0805">Transcription regulation</keyword>
<sequence>MPKIVDHDERRRHIAEAATAVIMRCGFAGLTMREVAAEAGYAHGAIARYFPNKQSLLTAAFLQLTVAANDRIAAGIEDLRGLAALHRMCSEILPYGSVGTASTRVLLAFWDHASEDPGIREINRKNTLRWRGLMHRFLAEAREDGELDPELDVDAAVDRVSVHNAGWQVTAALTPDIAASERIDASLRALLDGFRRRG</sequence>
<accession>A0A934Q860</accession>
<feature type="DNA-binding region" description="H-T-H motif" evidence="5">
    <location>
        <begin position="31"/>
        <end position="50"/>
    </location>
</feature>
<dbReference type="EMBL" id="JAEHOH010000020">
    <property type="protein sequence ID" value="MBK0420014.1"/>
    <property type="molecule type" value="Genomic_DNA"/>
</dbReference>
<evidence type="ECO:0000256" key="2">
    <source>
        <dbReference type="ARBA" id="ARBA00023015"/>
    </source>
</evidence>
<keyword evidence="4" id="KW-0804">Transcription</keyword>
<dbReference type="InterPro" id="IPR001647">
    <property type="entry name" value="HTH_TetR"/>
</dbReference>
<comment type="caution">
    <text evidence="7">The sequence shown here is derived from an EMBL/GenBank/DDBJ whole genome shotgun (WGS) entry which is preliminary data.</text>
</comment>
<dbReference type="PROSITE" id="PS50977">
    <property type="entry name" value="HTH_TETR_2"/>
    <property type="match status" value="1"/>
</dbReference>
<dbReference type="InterPro" id="IPR036271">
    <property type="entry name" value="Tet_transcr_reg_TetR-rel_C_sf"/>
</dbReference>
<dbReference type="Gene3D" id="1.10.357.10">
    <property type="entry name" value="Tetracycline Repressor, domain 2"/>
    <property type="match status" value="1"/>
</dbReference>
<feature type="domain" description="HTH tetR-type" evidence="6">
    <location>
        <begin position="8"/>
        <end position="68"/>
    </location>
</feature>
<dbReference type="Pfam" id="PF00440">
    <property type="entry name" value="TetR_N"/>
    <property type="match status" value="1"/>
</dbReference>
<dbReference type="InterPro" id="IPR039538">
    <property type="entry name" value="BetI_C"/>
</dbReference>
<dbReference type="PANTHER" id="PTHR30055">
    <property type="entry name" value="HTH-TYPE TRANSCRIPTIONAL REGULATOR RUTR"/>
    <property type="match status" value="1"/>
</dbReference>
<keyword evidence="8" id="KW-1185">Reference proteome</keyword>
<dbReference type="Pfam" id="PF13977">
    <property type="entry name" value="TetR_C_6"/>
    <property type="match status" value="1"/>
</dbReference>
<dbReference type="SUPFAM" id="SSF46689">
    <property type="entry name" value="Homeodomain-like"/>
    <property type="match status" value="1"/>
</dbReference>
<reference evidence="7" key="1">
    <citation type="submission" date="2020-12" db="EMBL/GenBank/DDBJ databases">
        <title>Leucobacter sp. CAS1, isolated from Chromium sludge.</title>
        <authorList>
            <person name="Xu Z."/>
        </authorList>
    </citation>
    <scope>NUCLEOTIDE SEQUENCE</scope>
    <source>
        <strain evidence="7">CSA1</strain>
    </source>
</reference>
<dbReference type="SUPFAM" id="SSF48498">
    <property type="entry name" value="Tetracyclin repressor-like, C-terminal domain"/>
    <property type="match status" value="1"/>
</dbReference>
<dbReference type="Proteomes" id="UP000608530">
    <property type="component" value="Unassembled WGS sequence"/>
</dbReference>
<protein>
    <submittedName>
        <fullName evidence="7">TetR/AcrR family transcriptional regulator</fullName>
    </submittedName>
</protein>
<dbReference type="GO" id="GO:0000976">
    <property type="term" value="F:transcription cis-regulatory region binding"/>
    <property type="evidence" value="ECO:0007669"/>
    <property type="project" value="TreeGrafter"/>
</dbReference>
<dbReference type="RefSeq" id="WP_200116154.1">
    <property type="nucleotide sequence ID" value="NZ_JAEHOH010000020.1"/>
</dbReference>
<dbReference type="AlphaFoldDB" id="A0A934Q860"/>
<dbReference type="InterPro" id="IPR009057">
    <property type="entry name" value="Homeodomain-like_sf"/>
</dbReference>
<keyword evidence="3 5" id="KW-0238">DNA-binding</keyword>
<evidence type="ECO:0000256" key="3">
    <source>
        <dbReference type="ARBA" id="ARBA00023125"/>
    </source>
</evidence>
<dbReference type="PANTHER" id="PTHR30055:SF234">
    <property type="entry name" value="HTH-TYPE TRANSCRIPTIONAL REGULATOR BETI"/>
    <property type="match status" value="1"/>
</dbReference>
<evidence type="ECO:0000256" key="4">
    <source>
        <dbReference type="ARBA" id="ARBA00023163"/>
    </source>
</evidence>
<gene>
    <name evidence="7" type="ORF">JD276_13335</name>
</gene>
<keyword evidence="1" id="KW-0678">Repressor</keyword>
<evidence type="ECO:0000259" key="6">
    <source>
        <dbReference type="PROSITE" id="PS50977"/>
    </source>
</evidence>
<dbReference type="PRINTS" id="PR00455">
    <property type="entry name" value="HTHTETR"/>
</dbReference>